<dbReference type="AlphaFoldDB" id="A0A2A2M7K5"/>
<proteinExistence type="predicted"/>
<gene>
    <name evidence="1" type="ORF">CJD50_20410</name>
</gene>
<sequence>MIAAARLSMRTHAEHLRRQRDERWLDSRGFVGRQPNPFVVEVGIEAVAQGDVCDGGTGFRTLLNDLSLERFAVGTALRAHGKSA</sequence>
<reference evidence="1 2" key="1">
    <citation type="submission" date="2017-08" db="EMBL/GenBank/DDBJ databases">
        <title>Draft Genome Sequence of Hafnia alvei CITHA-6 Isolated from Raw Bovine Milk.</title>
        <authorList>
            <person name="Culligan E.P."/>
            <person name="Mcsweeney A."/>
            <person name="O'Doherty C."/>
            <person name="Gleeson E."/>
            <person name="O'Riordan D."/>
            <person name="Sleator R.D."/>
        </authorList>
    </citation>
    <scope>NUCLEOTIDE SEQUENCE [LARGE SCALE GENOMIC DNA]</scope>
    <source>
        <strain evidence="1 2">CITHA-6</strain>
    </source>
</reference>
<organism evidence="1 2">
    <name type="scientific">Hafnia paralvei</name>
    <dbReference type="NCBI Taxonomy" id="546367"/>
    <lineage>
        <taxon>Bacteria</taxon>
        <taxon>Pseudomonadati</taxon>
        <taxon>Pseudomonadota</taxon>
        <taxon>Gammaproteobacteria</taxon>
        <taxon>Enterobacterales</taxon>
        <taxon>Hafniaceae</taxon>
        <taxon>Hafnia</taxon>
    </lineage>
</organism>
<evidence type="ECO:0000313" key="1">
    <source>
        <dbReference type="EMBL" id="PAV94630.1"/>
    </source>
</evidence>
<name>A0A2A2M7K5_9GAMM</name>
<protein>
    <submittedName>
        <fullName evidence="1">Uncharacterized protein</fullName>
    </submittedName>
</protein>
<evidence type="ECO:0000313" key="2">
    <source>
        <dbReference type="Proteomes" id="UP000218796"/>
    </source>
</evidence>
<dbReference type="Proteomes" id="UP000218796">
    <property type="component" value="Unassembled WGS sequence"/>
</dbReference>
<keyword evidence="2" id="KW-1185">Reference proteome</keyword>
<dbReference type="EMBL" id="NQMS01000012">
    <property type="protein sequence ID" value="PAV94630.1"/>
    <property type="molecule type" value="Genomic_DNA"/>
</dbReference>
<accession>A0A2A2M7K5</accession>
<comment type="caution">
    <text evidence="1">The sequence shown here is derived from an EMBL/GenBank/DDBJ whole genome shotgun (WGS) entry which is preliminary data.</text>
</comment>